<evidence type="ECO:0000256" key="6">
    <source>
        <dbReference type="ARBA" id="ARBA00022763"/>
    </source>
</evidence>
<keyword evidence="6" id="KW-0227">DNA damage</keyword>
<evidence type="ECO:0000256" key="4">
    <source>
        <dbReference type="ARBA" id="ARBA00022603"/>
    </source>
</evidence>
<comment type="catalytic activity">
    <reaction evidence="8">
        <text>a 6-O-methyl-2'-deoxyguanosine in DNA + L-cysteinyl-[protein] = S-methyl-L-cysteinyl-[protein] + a 2'-deoxyguanosine in DNA</text>
        <dbReference type="Rhea" id="RHEA:24000"/>
        <dbReference type="Rhea" id="RHEA-COMP:10131"/>
        <dbReference type="Rhea" id="RHEA-COMP:10132"/>
        <dbReference type="Rhea" id="RHEA-COMP:11367"/>
        <dbReference type="Rhea" id="RHEA-COMP:11368"/>
        <dbReference type="ChEBI" id="CHEBI:29950"/>
        <dbReference type="ChEBI" id="CHEBI:82612"/>
        <dbReference type="ChEBI" id="CHEBI:85445"/>
        <dbReference type="ChEBI" id="CHEBI:85448"/>
        <dbReference type="EC" id="2.1.1.63"/>
    </reaction>
</comment>
<dbReference type="AlphaFoldDB" id="D0L227"/>
<dbReference type="Pfam" id="PF01035">
    <property type="entry name" value="DNA_binding_1"/>
    <property type="match status" value="1"/>
</dbReference>
<comment type="catalytic activity">
    <reaction evidence="1">
        <text>a 4-O-methyl-thymidine in DNA + L-cysteinyl-[protein] = a thymidine in DNA + S-methyl-L-cysteinyl-[protein]</text>
        <dbReference type="Rhea" id="RHEA:53428"/>
        <dbReference type="Rhea" id="RHEA-COMP:10131"/>
        <dbReference type="Rhea" id="RHEA-COMP:10132"/>
        <dbReference type="Rhea" id="RHEA-COMP:13555"/>
        <dbReference type="Rhea" id="RHEA-COMP:13556"/>
        <dbReference type="ChEBI" id="CHEBI:29950"/>
        <dbReference type="ChEBI" id="CHEBI:82612"/>
        <dbReference type="ChEBI" id="CHEBI:137386"/>
        <dbReference type="ChEBI" id="CHEBI:137387"/>
        <dbReference type="EC" id="2.1.1.63"/>
    </reaction>
</comment>
<name>D0L227_HALNC</name>
<dbReference type="GO" id="GO:0003908">
    <property type="term" value="F:methylated-DNA-[protein]-cysteine S-methyltransferase activity"/>
    <property type="evidence" value="ECO:0007669"/>
    <property type="project" value="UniProtKB-EC"/>
</dbReference>
<dbReference type="KEGG" id="hna:Hneap_1928"/>
<dbReference type="EMBL" id="CP001801">
    <property type="protein sequence ID" value="ACX96750.1"/>
    <property type="molecule type" value="Genomic_DNA"/>
</dbReference>
<evidence type="ECO:0000313" key="10">
    <source>
        <dbReference type="EMBL" id="ACX96750.1"/>
    </source>
</evidence>
<dbReference type="FunFam" id="1.10.10.10:FF:000214">
    <property type="entry name" value="Methylated-DNA--protein-cysteine methyltransferase"/>
    <property type="match status" value="1"/>
</dbReference>
<dbReference type="GO" id="GO:0032259">
    <property type="term" value="P:methylation"/>
    <property type="evidence" value="ECO:0007669"/>
    <property type="project" value="UniProtKB-KW"/>
</dbReference>
<keyword evidence="4 10" id="KW-0489">Methyltransferase</keyword>
<dbReference type="GO" id="GO:0006281">
    <property type="term" value="P:DNA repair"/>
    <property type="evidence" value="ECO:0007669"/>
    <property type="project" value="UniProtKB-KW"/>
</dbReference>
<dbReference type="HOGENOM" id="CLU_000445_52_2_6"/>
<sequence>MLQQKQNATITYTGVETPIGLVFAAFSRGALYRISSGTETEFLQNISPTAGEVPIRADSILNDYARQILAVFTGDTPAHLPLYLETLTPFQQKVLNMTAKIPRGQVRSYGWIAQAIGSPNAHRAVGTALAQNPLPFVIPCHRVVRADGQLGSYSGGGTAVKARLLTLEEVPVAQAAGKFIVPKPFEPIYQP</sequence>
<dbReference type="SUPFAM" id="SSF46767">
    <property type="entry name" value="Methylated DNA-protein cysteine methyltransferase, C-terminal domain"/>
    <property type="match status" value="1"/>
</dbReference>
<evidence type="ECO:0000256" key="2">
    <source>
        <dbReference type="ARBA" id="ARBA00008711"/>
    </source>
</evidence>
<dbReference type="InterPro" id="IPR014048">
    <property type="entry name" value="MethylDNA_cys_MeTrfase_DNA-bd"/>
</dbReference>
<evidence type="ECO:0000256" key="3">
    <source>
        <dbReference type="ARBA" id="ARBA00011918"/>
    </source>
</evidence>
<keyword evidence="7" id="KW-0234">DNA repair</keyword>
<protein>
    <recommendedName>
        <fullName evidence="3">methylated-DNA--[protein]-cysteine S-methyltransferase</fullName>
        <ecNumber evidence="3">2.1.1.63</ecNumber>
    </recommendedName>
</protein>
<dbReference type="STRING" id="555778.Hneap_1928"/>
<dbReference type="eggNOG" id="COG0350">
    <property type="taxonomic scope" value="Bacteria"/>
</dbReference>
<dbReference type="CDD" id="cd06445">
    <property type="entry name" value="ATase"/>
    <property type="match status" value="1"/>
</dbReference>
<evidence type="ECO:0000256" key="1">
    <source>
        <dbReference type="ARBA" id="ARBA00001286"/>
    </source>
</evidence>
<dbReference type="InterPro" id="IPR036388">
    <property type="entry name" value="WH-like_DNA-bd_sf"/>
</dbReference>
<evidence type="ECO:0000256" key="7">
    <source>
        <dbReference type="ARBA" id="ARBA00023204"/>
    </source>
</evidence>
<dbReference type="PANTHER" id="PTHR10815:SF13">
    <property type="entry name" value="METHYLATED-DNA--PROTEIN-CYSTEINE METHYLTRANSFERASE"/>
    <property type="match status" value="1"/>
</dbReference>
<evidence type="ECO:0000259" key="9">
    <source>
        <dbReference type="Pfam" id="PF01035"/>
    </source>
</evidence>
<evidence type="ECO:0000256" key="5">
    <source>
        <dbReference type="ARBA" id="ARBA00022679"/>
    </source>
</evidence>
<comment type="similarity">
    <text evidence="2">Belongs to the MGMT family.</text>
</comment>
<accession>D0L227</accession>
<reference evidence="10 11" key="1">
    <citation type="submission" date="2009-10" db="EMBL/GenBank/DDBJ databases">
        <title>Complete sequence of Halothiobacillus neapolitanus c2.</title>
        <authorList>
            <consortium name="US DOE Joint Genome Institute"/>
            <person name="Lucas S."/>
            <person name="Copeland A."/>
            <person name="Lapidus A."/>
            <person name="Glavina del Rio T."/>
            <person name="Tice H."/>
            <person name="Bruce D."/>
            <person name="Goodwin L."/>
            <person name="Pitluck S."/>
            <person name="Davenport K."/>
            <person name="Brettin T."/>
            <person name="Detter J.C."/>
            <person name="Han C."/>
            <person name="Tapia R."/>
            <person name="Larimer F."/>
            <person name="Land M."/>
            <person name="Hauser L."/>
            <person name="Kyrpides N."/>
            <person name="Mikhailova N."/>
            <person name="Kerfeld C."/>
            <person name="Cannon G."/>
            <person name="Heinhort S."/>
        </authorList>
    </citation>
    <scope>NUCLEOTIDE SEQUENCE [LARGE SCALE GENOMIC DNA]</scope>
    <source>
        <strain evidence="11">ATCC 23641 / c2</strain>
    </source>
</reference>
<keyword evidence="5 10" id="KW-0808">Transferase</keyword>
<gene>
    <name evidence="10" type="ordered locus">Hneap_1928</name>
</gene>
<evidence type="ECO:0000256" key="8">
    <source>
        <dbReference type="ARBA" id="ARBA00049348"/>
    </source>
</evidence>
<dbReference type="EC" id="2.1.1.63" evidence="3"/>
<dbReference type="InterPro" id="IPR001497">
    <property type="entry name" value="MethylDNA_cys_MeTrfase_AS"/>
</dbReference>
<evidence type="ECO:0000313" key="11">
    <source>
        <dbReference type="Proteomes" id="UP000009102"/>
    </source>
</evidence>
<dbReference type="PANTHER" id="PTHR10815">
    <property type="entry name" value="METHYLATED-DNA--PROTEIN-CYSTEINE METHYLTRANSFERASE"/>
    <property type="match status" value="1"/>
</dbReference>
<dbReference type="NCBIfam" id="TIGR00589">
    <property type="entry name" value="ogt"/>
    <property type="match status" value="1"/>
</dbReference>
<organism evidence="10 11">
    <name type="scientific">Halothiobacillus neapolitanus (strain ATCC 23641 / DSM 15147 / CIP 104769 / NCIMB 8539 / c2)</name>
    <name type="common">Thiobacillus neapolitanus</name>
    <dbReference type="NCBI Taxonomy" id="555778"/>
    <lineage>
        <taxon>Bacteria</taxon>
        <taxon>Pseudomonadati</taxon>
        <taxon>Pseudomonadota</taxon>
        <taxon>Gammaproteobacteria</taxon>
        <taxon>Chromatiales</taxon>
        <taxon>Halothiobacillaceae</taxon>
        <taxon>Halothiobacillus</taxon>
    </lineage>
</organism>
<dbReference type="InterPro" id="IPR036217">
    <property type="entry name" value="MethylDNA_cys_MeTrfase_DNAb"/>
</dbReference>
<dbReference type="Gene3D" id="1.10.10.10">
    <property type="entry name" value="Winged helix-like DNA-binding domain superfamily/Winged helix DNA-binding domain"/>
    <property type="match status" value="1"/>
</dbReference>
<dbReference type="Proteomes" id="UP000009102">
    <property type="component" value="Chromosome"/>
</dbReference>
<proteinExistence type="inferred from homology"/>
<dbReference type="PROSITE" id="PS00374">
    <property type="entry name" value="MGMT"/>
    <property type="match status" value="1"/>
</dbReference>
<keyword evidence="11" id="KW-1185">Reference proteome</keyword>
<feature type="domain" description="Methylated-DNA-[protein]-cysteine S-methyltransferase DNA binding" evidence="9">
    <location>
        <begin position="89"/>
        <end position="170"/>
    </location>
</feature>